<feature type="region of interest" description="Disordered" evidence="1">
    <location>
        <begin position="100"/>
        <end position="127"/>
    </location>
</feature>
<dbReference type="GO" id="GO:0005525">
    <property type="term" value="F:GTP binding"/>
    <property type="evidence" value="ECO:0007669"/>
    <property type="project" value="InterPro"/>
</dbReference>
<dbReference type="PANTHER" id="PTHR42908:SF3">
    <property type="entry name" value="ELONGATION FACTOR-LIKE GTPASE 1"/>
    <property type="match status" value="1"/>
</dbReference>
<accession>A0AAD6YFZ3</accession>
<evidence type="ECO:0000259" key="2">
    <source>
        <dbReference type="Pfam" id="PF00009"/>
    </source>
</evidence>
<keyword evidence="3" id="KW-0378">Hydrolase</keyword>
<dbReference type="AlphaFoldDB" id="A0AAD6YFZ3"/>
<keyword evidence="4" id="KW-1185">Reference proteome</keyword>
<feature type="region of interest" description="Disordered" evidence="1">
    <location>
        <begin position="365"/>
        <end position="400"/>
    </location>
</feature>
<feature type="compositionally biased region" description="Low complexity" evidence="1">
    <location>
        <begin position="367"/>
        <end position="376"/>
    </location>
</feature>
<dbReference type="GO" id="GO:1990904">
    <property type="term" value="C:ribonucleoprotein complex"/>
    <property type="evidence" value="ECO:0007669"/>
    <property type="project" value="TreeGrafter"/>
</dbReference>
<dbReference type="InterPro" id="IPR000795">
    <property type="entry name" value="T_Tr_GTP-bd_dom"/>
</dbReference>
<organism evidence="3 4">
    <name type="scientific">Mycena pura</name>
    <dbReference type="NCBI Taxonomy" id="153505"/>
    <lineage>
        <taxon>Eukaryota</taxon>
        <taxon>Fungi</taxon>
        <taxon>Dikarya</taxon>
        <taxon>Basidiomycota</taxon>
        <taxon>Agaricomycotina</taxon>
        <taxon>Agaricomycetes</taxon>
        <taxon>Agaricomycetidae</taxon>
        <taxon>Agaricales</taxon>
        <taxon>Marasmiineae</taxon>
        <taxon>Mycenaceae</taxon>
        <taxon>Mycena</taxon>
    </lineage>
</organism>
<name>A0AAD6YFZ3_9AGAR</name>
<comment type="caution">
    <text evidence="3">The sequence shown here is derived from an EMBL/GenBank/DDBJ whole genome shotgun (WGS) entry which is preliminary data.</text>
</comment>
<proteinExistence type="predicted"/>
<dbReference type="Pfam" id="PF00009">
    <property type="entry name" value="GTP_EFTU"/>
    <property type="match status" value="1"/>
</dbReference>
<dbReference type="GO" id="GO:0005829">
    <property type="term" value="C:cytosol"/>
    <property type="evidence" value="ECO:0007669"/>
    <property type="project" value="TreeGrafter"/>
</dbReference>
<evidence type="ECO:0000313" key="4">
    <source>
        <dbReference type="Proteomes" id="UP001219525"/>
    </source>
</evidence>
<gene>
    <name evidence="3" type="ORF">GGX14DRAFT_697390</name>
</gene>
<sequence>MAAPEPRQYDTLGHVDFSSKVSTASRLCDGALVLVDAVEGVCTQTVAVLRQAWLDRLRPILVIKSNGTEARTVMGKFFEGNKMEDDLRWREECERRMAEKQEKHADAAVADAPVKDDSEFQEKDEESTSRRSAANVIFTSAIDGCKFAQLFAIKLGMKQANLRRVLRGDVYIDPKTKKMISHKHLRGLALQPLCVQFVLEKYTGCLRCRCAEPVRISRTGGLLFALNLKIRSQIESHPPTALRSSSPNGSPFPRIIQATIDVVPAPATAQASRMPTMLYPDLHETNMQQKRVIKVKSQVMGVYTVTTVADSLWDERGSEIIVGESSSALRRRRPRLGLVRVRASRSTPAPNASLTGPRPHLGLTYVAPSASPSSAPRATSTGMGSATPTAPNASASASATGGSVRTAAPVLTLALASGGALAMIA</sequence>
<dbReference type="GO" id="GO:0042256">
    <property type="term" value="P:cytosolic ribosome assembly"/>
    <property type="evidence" value="ECO:0007669"/>
    <property type="project" value="TreeGrafter"/>
</dbReference>
<evidence type="ECO:0000256" key="1">
    <source>
        <dbReference type="SAM" id="MobiDB-lite"/>
    </source>
</evidence>
<dbReference type="EMBL" id="JARJCW010000026">
    <property type="protein sequence ID" value="KAJ7211316.1"/>
    <property type="molecule type" value="Genomic_DNA"/>
</dbReference>
<dbReference type="SUPFAM" id="SSF52540">
    <property type="entry name" value="P-loop containing nucleoside triphosphate hydrolases"/>
    <property type="match status" value="1"/>
</dbReference>
<feature type="compositionally biased region" description="Basic and acidic residues" evidence="1">
    <location>
        <begin position="113"/>
        <end position="127"/>
    </location>
</feature>
<evidence type="ECO:0000313" key="3">
    <source>
        <dbReference type="EMBL" id="KAJ7211316.1"/>
    </source>
</evidence>
<dbReference type="Proteomes" id="UP001219525">
    <property type="component" value="Unassembled WGS sequence"/>
</dbReference>
<feature type="domain" description="Tr-type G" evidence="2">
    <location>
        <begin position="10"/>
        <end position="151"/>
    </location>
</feature>
<dbReference type="Gene3D" id="3.40.50.300">
    <property type="entry name" value="P-loop containing nucleotide triphosphate hydrolases"/>
    <property type="match status" value="1"/>
</dbReference>
<dbReference type="PANTHER" id="PTHR42908">
    <property type="entry name" value="TRANSLATION ELONGATION FACTOR-RELATED"/>
    <property type="match status" value="1"/>
</dbReference>
<reference evidence="3" key="1">
    <citation type="submission" date="2023-03" db="EMBL/GenBank/DDBJ databases">
        <title>Massive genome expansion in bonnet fungi (Mycena s.s.) driven by repeated elements and novel gene families across ecological guilds.</title>
        <authorList>
            <consortium name="Lawrence Berkeley National Laboratory"/>
            <person name="Harder C.B."/>
            <person name="Miyauchi S."/>
            <person name="Viragh M."/>
            <person name="Kuo A."/>
            <person name="Thoen E."/>
            <person name="Andreopoulos B."/>
            <person name="Lu D."/>
            <person name="Skrede I."/>
            <person name="Drula E."/>
            <person name="Henrissat B."/>
            <person name="Morin E."/>
            <person name="Kohler A."/>
            <person name="Barry K."/>
            <person name="LaButti K."/>
            <person name="Morin E."/>
            <person name="Salamov A."/>
            <person name="Lipzen A."/>
            <person name="Mereny Z."/>
            <person name="Hegedus B."/>
            <person name="Baldrian P."/>
            <person name="Stursova M."/>
            <person name="Weitz H."/>
            <person name="Taylor A."/>
            <person name="Grigoriev I.V."/>
            <person name="Nagy L.G."/>
            <person name="Martin F."/>
            <person name="Kauserud H."/>
        </authorList>
    </citation>
    <scope>NUCLEOTIDE SEQUENCE</scope>
    <source>
        <strain evidence="3">9144</strain>
    </source>
</reference>
<feature type="compositionally biased region" description="Low complexity" evidence="1">
    <location>
        <begin position="384"/>
        <end position="400"/>
    </location>
</feature>
<dbReference type="Gene3D" id="3.90.1430.10">
    <property type="entry name" value="Yeast translation eEF2 (G' domain)"/>
    <property type="match status" value="1"/>
</dbReference>
<protein>
    <submittedName>
        <fullName evidence="3">P-loop containing nucleoside triphosphate hydrolase protein</fullName>
    </submittedName>
</protein>
<dbReference type="InterPro" id="IPR027417">
    <property type="entry name" value="P-loop_NTPase"/>
</dbReference>
<dbReference type="GO" id="GO:0043022">
    <property type="term" value="F:ribosome binding"/>
    <property type="evidence" value="ECO:0007669"/>
    <property type="project" value="TreeGrafter"/>
</dbReference>
<dbReference type="GO" id="GO:0003924">
    <property type="term" value="F:GTPase activity"/>
    <property type="evidence" value="ECO:0007669"/>
    <property type="project" value="InterPro"/>
</dbReference>